<gene>
    <name evidence="2" type="ORF">DILT_LOCUS18058</name>
</gene>
<evidence type="ECO:0000256" key="1">
    <source>
        <dbReference type="SAM" id="MobiDB-lite"/>
    </source>
</evidence>
<evidence type="ECO:0000313" key="3">
    <source>
        <dbReference type="Proteomes" id="UP000281553"/>
    </source>
</evidence>
<feature type="region of interest" description="Disordered" evidence="1">
    <location>
        <begin position="45"/>
        <end position="115"/>
    </location>
</feature>
<sequence>MVSRLPEISIWHGKLLFINHCCSRIPANPEVVQIAARLHRLKRRRVGNNTPSHGSAPGGSSLSGTTSDDTSSSVDSHGMRKISGSRLRGPRLGRSSFGYRSGASDAEYTSSSEQSCDTVIYLGSRQERSLGIGATSDSGSDRYRLGPRGLADGSAGRR</sequence>
<dbReference type="InterPro" id="IPR027640">
    <property type="entry name" value="Kinesin-like_fam"/>
</dbReference>
<organism evidence="2 3">
    <name type="scientific">Dibothriocephalus latus</name>
    <name type="common">Fish tapeworm</name>
    <name type="synonym">Diphyllobothrium latum</name>
    <dbReference type="NCBI Taxonomy" id="60516"/>
    <lineage>
        <taxon>Eukaryota</taxon>
        <taxon>Metazoa</taxon>
        <taxon>Spiralia</taxon>
        <taxon>Lophotrochozoa</taxon>
        <taxon>Platyhelminthes</taxon>
        <taxon>Cestoda</taxon>
        <taxon>Eucestoda</taxon>
        <taxon>Diphyllobothriidea</taxon>
        <taxon>Diphyllobothriidae</taxon>
        <taxon>Dibothriocephalus</taxon>
    </lineage>
</organism>
<dbReference type="GO" id="GO:0007018">
    <property type="term" value="P:microtubule-based movement"/>
    <property type="evidence" value="ECO:0007669"/>
    <property type="project" value="InterPro"/>
</dbReference>
<dbReference type="OrthoDB" id="6271244at2759"/>
<keyword evidence="3" id="KW-1185">Reference proteome</keyword>
<dbReference type="EMBL" id="UYRU01097029">
    <property type="protein sequence ID" value="VDN39903.1"/>
    <property type="molecule type" value="Genomic_DNA"/>
</dbReference>
<accession>A0A3P7NRS8</accession>
<feature type="region of interest" description="Disordered" evidence="1">
    <location>
        <begin position="127"/>
        <end position="158"/>
    </location>
</feature>
<dbReference type="AlphaFoldDB" id="A0A3P7NRS8"/>
<dbReference type="GO" id="GO:0003777">
    <property type="term" value="F:microtubule motor activity"/>
    <property type="evidence" value="ECO:0007669"/>
    <property type="project" value="InterPro"/>
</dbReference>
<protein>
    <submittedName>
        <fullName evidence="2">Uncharacterized protein</fullName>
    </submittedName>
</protein>
<dbReference type="PANTHER" id="PTHR21608">
    <property type="entry name" value="KINESIN-LIKE PROTEIN CG14535"/>
    <property type="match status" value="1"/>
</dbReference>
<proteinExistence type="predicted"/>
<evidence type="ECO:0000313" key="2">
    <source>
        <dbReference type="EMBL" id="VDN39903.1"/>
    </source>
</evidence>
<reference evidence="2 3" key="1">
    <citation type="submission" date="2018-11" db="EMBL/GenBank/DDBJ databases">
        <authorList>
            <consortium name="Pathogen Informatics"/>
        </authorList>
    </citation>
    <scope>NUCLEOTIDE SEQUENCE [LARGE SCALE GENOMIC DNA]</scope>
</reference>
<feature type="compositionally biased region" description="Low complexity" evidence="1">
    <location>
        <begin position="84"/>
        <end position="98"/>
    </location>
</feature>
<name>A0A3P7NRS8_DIBLA</name>
<feature type="non-terminal residue" evidence="2">
    <location>
        <position position="158"/>
    </location>
</feature>
<dbReference type="Proteomes" id="UP000281553">
    <property type="component" value="Unassembled WGS sequence"/>
</dbReference>
<dbReference type="PANTHER" id="PTHR21608:SF7">
    <property type="entry name" value="KINESIN-LIKE PROTEIN CG14535"/>
    <property type="match status" value="1"/>
</dbReference>
<feature type="compositionally biased region" description="Low complexity" evidence="1">
    <location>
        <begin position="52"/>
        <end position="76"/>
    </location>
</feature>